<dbReference type="AlphaFoldDB" id="A0A011QYY6"/>
<dbReference type="GO" id="GO:0008233">
    <property type="term" value="F:peptidase activity"/>
    <property type="evidence" value="ECO:0007669"/>
    <property type="project" value="UniProtKB-KW"/>
</dbReference>
<evidence type="ECO:0000256" key="1">
    <source>
        <dbReference type="PROSITE-ProRule" id="PRU00339"/>
    </source>
</evidence>
<evidence type="ECO:0000313" key="3">
    <source>
        <dbReference type="Proteomes" id="UP000022141"/>
    </source>
</evidence>
<keyword evidence="3" id="KW-1185">Reference proteome</keyword>
<accession>A0A011QYY6</accession>
<dbReference type="Proteomes" id="UP000022141">
    <property type="component" value="Unassembled WGS sequence"/>
</dbReference>
<proteinExistence type="predicted"/>
<dbReference type="Pfam" id="PF20308">
    <property type="entry name" value="TPR-S"/>
    <property type="match status" value="1"/>
</dbReference>
<sequence>MKAHAFVAMPFGSKPGHDGQLIDFNRVYAEYIRPALEAAGMEVFRADEEERPGDIRADMFQELLLADLVVADLTLDNPNVWYELGVRHALRARGVVLVQGPRPSQPFDIYTDRKLRYTLKDGAPDPATLAADCAALTAMVRASMASSTRRKVSPVFQLIPNLEQPQWRQLLLEQRNEFSDAHASWDRRMEIARQKNRPGDILVLADETPIRALHREAKRTAGNALLKLKQYQLALEQFDLALAIDADDKASREKKAVCLGRLGRFEEAREWVRQLTRDYPRDAECWALLGRVEKESWLARWRQPGLTPAQMQAAARHENAALGEAIEPYYQAFIADPAHHYSGINALTLQLLRRHCGGETSQTVIDNLIGGVLWSSLTAQERDRKDYWARASYAELCLLVNPLASVGKEYANMVAAANRDWFALDSSRQTLYLLRDIDFRPAETAAALAIVEREIERSSPPFEPRQVLLFSGHMIDAAGREPPRFPADREALAAARIAEALDQLGAGAGDLALSQAASGGDLLFLEACQARGVRLQPMLPFEEPEFIERSVLPASNGEHWRQRYFTLTAMLADEPRIMPAELGSLPTDVRGEAANAYERCNLWLLYTALAWGIDKVRFICLWNGGGGDGRGGTAHMYHEVKRRTGRVSWLDTRKLW</sequence>
<dbReference type="PROSITE" id="PS50005">
    <property type="entry name" value="TPR"/>
    <property type="match status" value="1"/>
</dbReference>
<dbReference type="InterPro" id="IPR011990">
    <property type="entry name" value="TPR-like_helical_dom_sf"/>
</dbReference>
<dbReference type="InterPro" id="IPR019734">
    <property type="entry name" value="TPR_rpt"/>
</dbReference>
<dbReference type="GO" id="GO:0006508">
    <property type="term" value="P:proteolysis"/>
    <property type="evidence" value="ECO:0007669"/>
    <property type="project" value="UniProtKB-KW"/>
</dbReference>
<evidence type="ECO:0000313" key="2">
    <source>
        <dbReference type="EMBL" id="EXI84079.1"/>
    </source>
</evidence>
<organism evidence="2 3">
    <name type="scientific">Accumulibacter regalis</name>
    <dbReference type="NCBI Taxonomy" id="522306"/>
    <lineage>
        <taxon>Bacteria</taxon>
        <taxon>Pseudomonadati</taxon>
        <taxon>Pseudomonadota</taxon>
        <taxon>Betaproteobacteria</taxon>
        <taxon>Candidatus Accumulibacter</taxon>
    </lineage>
</organism>
<dbReference type="Gene3D" id="1.25.40.10">
    <property type="entry name" value="Tetratricopeptide repeat domain"/>
    <property type="match status" value="1"/>
</dbReference>
<reference evidence="2" key="1">
    <citation type="submission" date="2014-02" db="EMBL/GenBank/DDBJ databases">
        <title>Expanding our view of genomic diversity in Candidatus Accumulibacter clades.</title>
        <authorList>
            <person name="Skennerton C.T."/>
            <person name="Barr J.J."/>
            <person name="Slater F.R."/>
            <person name="Bond P.L."/>
            <person name="Tyson G.W."/>
        </authorList>
    </citation>
    <scope>NUCLEOTIDE SEQUENCE [LARGE SCALE GENOMIC DNA]</scope>
</reference>
<gene>
    <name evidence="2" type="ORF">AW11_04028</name>
</gene>
<dbReference type="STRING" id="1454004.AW11_04028"/>
<dbReference type="PATRIC" id="fig|1454004.3.peg.4136"/>
<keyword evidence="2" id="KW-0378">Hydrolase</keyword>
<comment type="caution">
    <text evidence="2">The sequence shown here is derived from an EMBL/GenBank/DDBJ whole genome shotgun (WGS) entry which is preliminary data.</text>
</comment>
<keyword evidence="2" id="KW-0645">Protease</keyword>
<dbReference type="eggNOG" id="COG0457">
    <property type="taxonomic scope" value="Bacteria"/>
</dbReference>
<dbReference type="EMBL" id="JEMY01000076">
    <property type="protein sequence ID" value="EXI84079.1"/>
    <property type="molecule type" value="Genomic_DNA"/>
</dbReference>
<dbReference type="SUPFAM" id="SSF48452">
    <property type="entry name" value="TPR-like"/>
    <property type="match status" value="1"/>
</dbReference>
<feature type="repeat" description="TPR" evidence="1">
    <location>
        <begin position="215"/>
        <end position="248"/>
    </location>
</feature>
<keyword evidence="1" id="KW-0802">TPR repeat</keyword>
<dbReference type="InterPro" id="IPR046880">
    <property type="entry name" value="TPR-S"/>
</dbReference>
<name>A0A011QYY6_ACCRE</name>
<protein>
    <submittedName>
        <fullName evidence="2">Zn-dependent protease</fullName>
    </submittedName>
</protein>